<evidence type="ECO:0000313" key="2">
    <source>
        <dbReference type="Proteomes" id="UP000003671"/>
    </source>
</evidence>
<reference evidence="1" key="1">
    <citation type="submission" date="2009-09" db="EMBL/GenBank/DDBJ databases">
        <authorList>
            <person name="Weinstock G."/>
            <person name="Sodergren E."/>
            <person name="Clifton S."/>
            <person name="Fulton L."/>
            <person name="Fulton B."/>
            <person name="Courtney L."/>
            <person name="Fronick C."/>
            <person name="Harrison M."/>
            <person name="Strong C."/>
            <person name="Farmer C."/>
            <person name="Delahaunty K."/>
            <person name="Markovic C."/>
            <person name="Hall O."/>
            <person name="Minx P."/>
            <person name="Tomlinson C."/>
            <person name="Mitreva M."/>
            <person name="Nelson J."/>
            <person name="Hou S."/>
            <person name="Wollam A."/>
            <person name="Pepin K.H."/>
            <person name="Johnson M."/>
            <person name="Bhonagiri V."/>
            <person name="Nash W.E."/>
            <person name="Warren W."/>
            <person name="Chinwalla A."/>
            <person name="Mardis E.R."/>
            <person name="Wilson R.K."/>
        </authorList>
    </citation>
    <scope>NUCLEOTIDE SEQUENCE [LARGE SCALE GENOMIC DNA]</scope>
    <source>
        <strain evidence="1">DSM 20544</strain>
    </source>
</reference>
<organism evidence="1 2">
    <name type="scientific">Mitsuokella multacida DSM 20544</name>
    <dbReference type="NCBI Taxonomy" id="500635"/>
    <lineage>
        <taxon>Bacteria</taxon>
        <taxon>Bacillati</taxon>
        <taxon>Bacillota</taxon>
        <taxon>Negativicutes</taxon>
        <taxon>Selenomonadales</taxon>
        <taxon>Selenomonadaceae</taxon>
        <taxon>Mitsuokella</taxon>
    </lineage>
</organism>
<dbReference type="GeneID" id="93482597"/>
<dbReference type="STRING" id="500635.MITSMUL_03242"/>
<evidence type="ECO:0000313" key="1">
    <source>
        <dbReference type="EMBL" id="EEX70105.1"/>
    </source>
</evidence>
<sequence length="57" mass="6819">MDGQQDFKVDQDIVKRLIFRIIMDENKNLKFPYNQRTPDNKMAEKIYQNIVDEVSKG</sequence>
<accession>C9KJN9</accession>
<keyword evidence="2" id="KW-1185">Reference proteome</keyword>
<dbReference type="RefSeq" id="WP_005839169.1">
    <property type="nucleotide sequence ID" value="NZ_GG697141.2"/>
</dbReference>
<dbReference type="HOGENOM" id="CLU_2991742_0_0_9"/>
<dbReference type="Proteomes" id="UP000003671">
    <property type="component" value="Unassembled WGS sequence"/>
</dbReference>
<dbReference type="AlphaFoldDB" id="C9KJN9"/>
<name>C9KJN9_9FIRM</name>
<proteinExistence type="predicted"/>
<comment type="caution">
    <text evidence="1">The sequence shown here is derived from an EMBL/GenBank/DDBJ whole genome shotgun (WGS) entry which is preliminary data.</text>
</comment>
<protein>
    <submittedName>
        <fullName evidence="1">Uncharacterized protein</fullName>
    </submittedName>
</protein>
<gene>
    <name evidence="1" type="ORF">MITSMUL_03242</name>
</gene>
<dbReference type="EMBL" id="ABWK02000001">
    <property type="protein sequence ID" value="EEX70105.1"/>
    <property type="molecule type" value="Genomic_DNA"/>
</dbReference>